<reference evidence="1 2" key="1">
    <citation type="journal article" date="2012" name="BMC Genomics">
        <title>Comparative genomics of the white-rot fungi, Phanerochaete carnosa and P. chrysosporium, to elucidate the genetic basis of the distinct wood types they colonize.</title>
        <authorList>
            <person name="Suzuki H."/>
            <person name="MacDonald J."/>
            <person name="Syed K."/>
            <person name="Salamov A."/>
            <person name="Hori C."/>
            <person name="Aerts A."/>
            <person name="Henrissat B."/>
            <person name="Wiebenga A."/>
            <person name="vanKuyk P.A."/>
            <person name="Barry K."/>
            <person name="Lindquist E."/>
            <person name="LaButti K."/>
            <person name="Lapidus A."/>
            <person name="Lucas S."/>
            <person name="Coutinho P."/>
            <person name="Gong Y."/>
            <person name="Samejima M."/>
            <person name="Mahadevan R."/>
            <person name="Abou-Zaid M."/>
            <person name="de Vries R.P."/>
            <person name="Igarashi K."/>
            <person name="Yadav J.S."/>
            <person name="Grigoriev I.V."/>
            <person name="Master E.R."/>
        </authorList>
    </citation>
    <scope>NUCLEOTIDE SEQUENCE [LARGE SCALE GENOMIC DNA]</scope>
    <source>
        <strain evidence="1 2">HHB-10118-sp</strain>
    </source>
</reference>
<sequence length="124" mass="14119">MPFFSASDREKCSAIQARGGQGLALLGFRVPGPRGTSMFWFQRFEIEERVPAACDIAFEEVCKLVKMVANCELPEQVVRQYISAKALRNSVALENFEKINILEMPPLRSNAIRSKRKRKRISKN</sequence>
<evidence type="ECO:0000313" key="2">
    <source>
        <dbReference type="Proteomes" id="UP000008370"/>
    </source>
</evidence>
<dbReference type="HOGENOM" id="CLU_2004701_0_0_1"/>
<dbReference type="GeneID" id="18918535"/>
<organism evidence="1 2">
    <name type="scientific">Phanerochaete carnosa (strain HHB-10118-sp)</name>
    <name type="common">White-rot fungus</name>
    <name type="synonym">Peniophora carnosa</name>
    <dbReference type="NCBI Taxonomy" id="650164"/>
    <lineage>
        <taxon>Eukaryota</taxon>
        <taxon>Fungi</taxon>
        <taxon>Dikarya</taxon>
        <taxon>Basidiomycota</taxon>
        <taxon>Agaricomycotina</taxon>
        <taxon>Agaricomycetes</taxon>
        <taxon>Polyporales</taxon>
        <taxon>Phanerochaetaceae</taxon>
        <taxon>Phanerochaete</taxon>
    </lineage>
</organism>
<gene>
    <name evidence="1" type="ORF">PHACADRAFT_263366</name>
</gene>
<dbReference type="EMBL" id="JH930477">
    <property type="protein sequence ID" value="EKM51317.1"/>
    <property type="molecule type" value="Genomic_DNA"/>
</dbReference>
<accession>K5WM31</accession>
<dbReference type="RefSeq" id="XP_007400462.1">
    <property type="nucleotide sequence ID" value="XM_007400400.1"/>
</dbReference>
<keyword evidence="2" id="KW-1185">Reference proteome</keyword>
<protein>
    <submittedName>
        <fullName evidence="1">Uncharacterized protein</fullName>
    </submittedName>
</protein>
<evidence type="ECO:0000313" key="1">
    <source>
        <dbReference type="EMBL" id="EKM51317.1"/>
    </source>
</evidence>
<dbReference type="InParanoid" id="K5WM31"/>
<name>K5WM31_PHACS</name>
<dbReference type="KEGG" id="pco:PHACADRAFT_263366"/>
<dbReference type="AlphaFoldDB" id="K5WM31"/>
<dbReference type="Proteomes" id="UP000008370">
    <property type="component" value="Unassembled WGS sequence"/>
</dbReference>
<proteinExistence type="predicted"/>